<dbReference type="GO" id="GO:0004715">
    <property type="term" value="F:non-membrane spanning protein tyrosine kinase activity"/>
    <property type="evidence" value="ECO:0007669"/>
    <property type="project" value="UniProtKB-EC"/>
</dbReference>
<evidence type="ECO:0000256" key="11">
    <source>
        <dbReference type="ARBA" id="ARBA00022989"/>
    </source>
</evidence>
<keyword evidence="6 17" id="KW-0808">Transferase</keyword>
<evidence type="ECO:0000256" key="2">
    <source>
        <dbReference type="ARBA" id="ARBA00006683"/>
    </source>
</evidence>
<name>A0A6P1NP34_9MICC</name>
<comment type="subcellular location">
    <subcellularLocation>
        <location evidence="1">Cell membrane</location>
        <topology evidence="1">Multi-pass membrane protein</topology>
    </subcellularLocation>
</comment>
<evidence type="ECO:0000256" key="12">
    <source>
        <dbReference type="ARBA" id="ARBA00023136"/>
    </source>
</evidence>
<evidence type="ECO:0000313" key="18">
    <source>
        <dbReference type="Proteomes" id="UP000464186"/>
    </source>
</evidence>
<dbReference type="Pfam" id="PF02706">
    <property type="entry name" value="Wzz"/>
    <property type="match status" value="1"/>
</dbReference>
<dbReference type="GO" id="GO:0005524">
    <property type="term" value="F:ATP binding"/>
    <property type="evidence" value="ECO:0007669"/>
    <property type="project" value="UniProtKB-KW"/>
</dbReference>
<dbReference type="InterPro" id="IPR027417">
    <property type="entry name" value="P-loop_NTPase"/>
</dbReference>
<gene>
    <name evidence="17" type="ORF">GU243_10980</name>
</gene>
<evidence type="ECO:0000313" key="17">
    <source>
        <dbReference type="EMBL" id="QHK20170.1"/>
    </source>
</evidence>
<evidence type="ECO:0000256" key="9">
    <source>
        <dbReference type="ARBA" id="ARBA00022777"/>
    </source>
</evidence>
<dbReference type="EMBL" id="CP047898">
    <property type="protein sequence ID" value="QHK20170.1"/>
    <property type="molecule type" value="Genomic_DNA"/>
</dbReference>
<evidence type="ECO:0000256" key="14">
    <source>
        <dbReference type="ARBA" id="ARBA00051245"/>
    </source>
</evidence>
<keyword evidence="7" id="KW-0812">Transmembrane</keyword>
<dbReference type="InterPro" id="IPR033756">
    <property type="entry name" value="YlxH/NBP35"/>
</dbReference>
<evidence type="ECO:0000256" key="4">
    <source>
        <dbReference type="ARBA" id="ARBA00011903"/>
    </source>
</evidence>
<dbReference type="CDD" id="cd05387">
    <property type="entry name" value="BY-kinase"/>
    <property type="match status" value="1"/>
</dbReference>
<evidence type="ECO:0000256" key="3">
    <source>
        <dbReference type="ARBA" id="ARBA00007316"/>
    </source>
</evidence>
<evidence type="ECO:0000256" key="1">
    <source>
        <dbReference type="ARBA" id="ARBA00004651"/>
    </source>
</evidence>
<dbReference type="InterPro" id="IPR005702">
    <property type="entry name" value="Wzc-like_C"/>
</dbReference>
<dbReference type="InterPro" id="IPR003856">
    <property type="entry name" value="LPS_length_determ_N"/>
</dbReference>
<dbReference type="InterPro" id="IPR050445">
    <property type="entry name" value="Bact_polysacc_biosynth/exp"/>
</dbReference>
<keyword evidence="9 17" id="KW-0418">Kinase</keyword>
<proteinExistence type="inferred from homology"/>
<evidence type="ECO:0000259" key="16">
    <source>
        <dbReference type="Pfam" id="PF02706"/>
    </source>
</evidence>
<reference evidence="17 18" key="1">
    <citation type="submission" date="2020-01" db="EMBL/GenBank/DDBJ databases">
        <title>Pseudarthrobacter psychrotolerans sp. nov., isolated from antarctic soil.</title>
        <authorList>
            <person name="Shin Y."/>
            <person name="Park W."/>
        </authorList>
    </citation>
    <scope>NUCLEOTIDE SEQUENCE [LARGE SCALE GENOMIC DNA]</scope>
    <source>
        <strain evidence="17 18">YJ56</strain>
    </source>
</reference>
<keyword evidence="13" id="KW-0829">Tyrosine-protein kinase</keyword>
<evidence type="ECO:0000256" key="5">
    <source>
        <dbReference type="ARBA" id="ARBA00022475"/>
    </source>
</evidence>
<keyword evidence="11" id="KW-1133">Transmembrane helix</keyword>
<dbReference type="PANTHER" id="PTHR32309">
    <property type="entry name" value="TYROSINE-PROTEIN KINASE"/>
    <property type="match status" value="1"/>
</dbReference>
<feature type="region of interest" description="Disordered" evidence="15">
    <location>
        <begin position="456"/>
        <end position="498"/>
    </location>
</feature>
<dbReference type="EC" id="2.7.10.2" evidence="4"/>
<evidence type="ECO:0000256" key="15">
    <source>
        <dbReference type="SAM" id="MobiDB-lite"/>
    </source>
</evidence>
<comment type="catalytic activity">
    <reaction evidence="14">
        <text>L-tyrosyl-[protein] + ATP = O-phospho-L-tyrosyl-[protein] + ADP + H(+)</text>
        <dbReference type="Rhea" id="RHEA:10596"/>
        <dbReference type="Rhea" id="RHEA-COMP:10136"/>
        <dbReference type="Rhea" id="RHEA-COMP:20101"/>
        <dbReference type="ChEBI" id="CHEBI:15378"/>
        <dbReference type="ChEBI" id="CHEBI:30616"/>
        <dbReference type="ChEBI" id="CHEBI:46858"/>
        <dbReference type="ChEBI" id="CHEBI:61978"/>
        <dbReference type="ChEBI" id="CHEBI:456216"/>
        <dbReference type="EC" id="2.7.10.2"/>
    </reaction>
</comment>
<keyword evidence="5" id="KW-1003">Cell membrane</keyword>
<comment type="similarity">
    <text evidence="3">Belongs to the CpsD/CapB family.</text>
</comment>
<dbReference type="GO" id="GO:0042802">
    <property type="term" value="F:identical protein binding"/>
    <property type="evidence" value="ECO:0007669"/>
    <property type="project" value="UniProtKB-ARBA"/>
</dbReference>
<dbReference type="Pfam" id="PF10609">
    <property type="entry name" value="ParA"/>
    <property type="match status" value="1"/>
</dbReference>
<dbReference type="PANTHER" id="PTHR32309:SF13">
    <property type="entry name" value="FERRIC ENTEROBACTIN TRANSPORT PROTEIN FEPE"/>
    <property type="match status" value="1"/>
</dbReference>
<dbReference type="Gene3D" id="3.40.50.300">
    <property type="entry name" value="P-loop containing nucleotide triphosphate hydrolases"/>
    <property type="match status" value="1"/>
</dbReference>
<evidence type="ECO:0000256" key="10">
    <source>
        <dbReference type="ARBA" id="ARBA00022840"/>
    </source>
</evidence>
<keyword evidence="8" id="KW-0547">Nucleotide-binding</keyword>
<dbReference type="Proteomes" id="UP000464186">
    <property type="component" value="Chromosome"/>
</dbReference>
<sequence>MELRDYIALLRRSWILIVSLALVGLLGGGSAALLVKPTYMSETQLFVAIQNSGTVQELQQGNTFSQARVQSYVKTAVTPAVLQPVIDSLGLTATAEELGKRISATSDLNTVLITITVEDGSAVQAAAIAQAVANSLIRTVDELERPDKTSASPVRLSVVTPAVVPAAAASPNTKMSLLLGLVSGFAVGFLGAVFRKFLDNRVRGEADVRKITDSPILGAIALEADAKGKPLISQVPSQSPRAESFRQLRTNLQFANIGQRTSAVLVTSSLPGEGKTTTATNMALTLAQSGQSVVLVDADLRRPMVAEYLGLDRNAGLTTVLVGDAELNEMLQPWGADNLFVLTSGRIPPNPSELLGSEAMGQLIRQLSETFDAVVIDSPPLLPVTDAAVLAQQVGGVILVIDTQRTRQASVFKSLHSLSLVSANLMGVVMNRLPLKGPDAYGYGYYGYSSHPESNKIARPANTEGQGFGPRSTDGEYPELQESARRATKFPGTRTSSH</sequence>
<evidence type="ECO:0000256" key="13">
    <source>
        <dbReference type="ARBA" id="ARBA00023137"/>
    </source>
</evidence>
<keyword evidence="18" id="KW-1185">Reference proteome</keyword>
<organism evidence="17 18">
    <name type="scientific">Pseudarthrobacter psychrotolerans</name>
    <dbReference type="NCBI Taxonomy" id="2697569"/>
    <lineage>
        <taxon>Bacteria</taxon>
        <taxon>Bacillati</taxon>
        <taxon>Actinomycetota</taxon>
        <taxon>Actinomycetes</taxon>
        <taxon>Micrococcales</taxon>
        <taxon>Micrococcaceae</taxon>
        <taxon>Pseudarthrobacter</taxon>
    </lineage>
</organism>
<evidence type="ECO:0000256" key="7">
    <source>
        <dbReference type="ARBA" id="ARBA00022692"/>
    </source>
</evidence>
<dbReference type="GO" id="GO:0005886">
    <property type="term" value="C:plasma membrane"/>
    <property type="evidence" value="ECO:0007669"/>
    <property type="project" value="UniProtKB-SubCell"/>
</dbReference>
<evidence type="ECO:0000256" key="6">
    <source>
        <dbReference type="ARBA" id="ARBA00022679"/>
    </source>
</evidence>
<protein>
    <recommendedName>
        <fullName evidence="4">non-specific protein-tyrosine kinase</fullName>
        <ecNumber evidence="4">2.7.10.2</ecNumber>
    </recommendedName>
</protein>
<evidence type="ECO:0000256" key="8">
    <source>
        <dbReference type="ARBA" id="ARBA00022741"/>
    </source>
</evidence>
<dbReference type="AlphaFoldDB" id="A0A6P1NP34"/>
<accession>A0A6P1NP34</accession>
<dbReference type="FunFam" id="3.40.50.300:FF:000527">
    <property type="entry name" value="Tyrosine-protein kinase etk"/>
    <property type="match status" value="1"/>
</dbReference>
<comment type="similarity">
    <text evidence="2">Belongs to the CpsC/CapA family.</text>
</comment>
<dbReference type="SUPFAM" id="SSF52540">
    <property type="entry name" value="P-loop containing nucleoside triphosphate hydrolases"/>
    <property type="match status" value="1"/>
</dbReference>
<feature type="domain" description="Polysaccharide chain length determinant N-terminal" evidence="16">
    <location>
        <begin position="2"/>
        <end position="88"/>
    </location>
</feature>
<keyword evidence="12" id="KW-0472">Membrane</keyword>
<dbReference type="KEGG" id="psey:GU243_10980"/>
<keyword evidence="10" id="KW-0067">ATP-binding</keyword>
<dbReference type="NCBIfam" id="TIGR01007">
    <property type="entry name" value="eps_fam"/>
    <property type="match status" value="1"/>
</dbReference>